<name>A0AAE1FX73_PETCI</name>
<dbReference type="GO" id="GO:0006313">
    <property type="term" value="P:DNA transposition"/>
    <property type="evidence" value="ECO:0007669"/>
    <property type="project" value="InterPro"/>
</dbReference>
<accession>A0AAE1FX73</accession>
<dbReference type="InterPro" id="IPR009057">
    <property type="entry name" value="Homeodomain-like_sf"/>
</dbReference>
<gene>
    <name evidence="3" type="ORF">Pcinc_013305</name>
</gene>
<dbReference type="SUPFAM" id="SSF46689">
    <property type="entry name" value="Homeodomain-like"/>
    <property type="match status" value="1"/>
</dbReference>
<dbReference type="Proteomes" id="UP001286313">
    <property type="component" value="Unassembled WGS sequence"/>
</dbReference>
<dbReference type="InterPro" id="IPR036397">
    <property type="entry name" value="RNaseH_sf"/>
</dbReference>
<evidence type="ECO:0000256" key="1">
    <source>
        <dbReference type="ARBA" id="ARBA00004123"/>
    </source>
</evidence>
<proteinExistence type="predicted"/>
<dbReference type="Pfam" id="PF01498">
    <property type="entry name" value="HTH_Tnp_Tc3_2"/>
    <property type="match status" value="1"/>
</dbReference>
<evidence type="ECO:0000313" key="4">
    <source>
        <dbReference type="Proteomes" id="UP001286313"/>
    </source>
</evidence>
<dbReference type="GO" id="GO:0005634">
    <property type="term" value="C:nucleus"/>
    <property type="evidence" value="ECO:0007669"/>
    <property type="project" value="UniProtKB-SubCell"/>
</dbReference>
<dbReference type="GO" id="GO:0003677">
    <property type="term" value="F:DNA binding"/>
    <property type="evidence" value="ECO:0007669"/>
    <property type="project" value="InterPro"/>
</dbReference>
<evidence type="ECO:0000259" key="2">
    <source>
        <dbReference type="Pfam" id="PF01498"/>
    </source>
</evidence>
<dbReference type="AlphaFoldDB" id="A0AAE1FX73"/>
<feature type="domain" description="Transposase Tc1-like" evidence="2">
    <location>
        <begin position="78"/>
        <end position="129"/>
    </location>
</feature>
<dbReference type="EMBL" id="JAWQEG010001106">
    <property type="protein sequence ID" value="KAK3882312.1"/>
    <property type="molecule type" value="Genomic_DNA"/>
</dbReference>
<sequence>MNQHDTRVSQRGSIIALHEEGLSTLGISQRTVLKWIHLWQEKGRLTDLERRPRSRVTSVDEDEDLLQAAERMLFKPATEVREAVGLQVSMTTVRRRVHAAGNHHRAPAKKERLTDAHRAARLAFAQEYAAKDMEFWERTVFTDKKTFNSCSHGRIHLWRRNNTRDHTAAMGVVFGGEALNKTISLSKIVSRSKTV</sequence>
<keyword evidence="4" id="KW-1185">Reference proteome</keyword>
<protein>
    <recommendedName>
        <fullName evidence="2">Transposase Tc1-like domain-containing protein</fullName>
    </recommendedName>
</protein>
<comment type="subcellular location">
    <subcellularLocation>
        <location evidence="1">Nucleus</location>
    </subcellularLocation>
</comment>
<reference evidence="3" key="1">
    <citation type="submission" date="2023-10" db="EMBL/GenBank/DDBJ databases">
        <title>Genome assemblies of two species of porcelain crab, Petrolisthes cinctipes and Petrolisthes manimaculis (Anomura: Porcellanidae).</title>
        <authorList>
            <person name="Angst P."/>
        </authorList>
    </citation>
    <scope>NUCLEOTIDE SEQUENCE</scope>
    <source>
        <strain evidence="3">PB745_01</strain>
        <tissue evidence="3">Gill</tissue>
    </source>
</reference>
<comment type="caution">
    <text evidence="3">The sequence shown here is derived from an EMBL/GenBank/DDBJ whole genome shotgun (WGS) entry which is preliminary data.</text>
</comment>
<dbReference type="GO" id="GO:0015074">
    <property type="term" value="P:DNA integration"/>
    <property type="evidence" value="ECO:0007669"/>
    <property type="project" value="InterPro"/>
</dbReference>
<dbReference type="Gene3D" id="3.30.420.10">
    <property type="entry name" value="Ribonuclease H-like superfamily/Ribonuclease H"/>
    <property type="match status" value="1"/>
</dbReference>
<organism evidence="3 4">
    <name type="scientific">Petrolisthes cinctipes</name>
    <name type="common">Flat porcelain crab</name>
    <dbReference type="NCBI Taxonomy" id="88211"/>
    <lineage>
        <taxon>Eukaryota</taxon>
        <taxon>Metazoa</taxon>
        <taxon>Ecdysozoa</taxon>
        <taxon>Arthropoda</taxon>
        <taxon>Crustacea</taxon>
        <taxon>Multicrustacea</taxon>
        <taxon>Malacostraca</taxon>
        <taxon>Eumalacostraca</taxon>
        <taxon>Eucarida</taxon>
        <taxon>Decapoda</taxon>
        <taxon>Pleocyemata</taxon>
        <taxon>Anomura</taxon>
        <taxon>Galatheoidea</taxon>
        <taxon>Porcellanidae</taxon>
        <taxon>Petrolisthes</taxon>
    </lineage>
</organism>
<evidence type="ECO:0000313" key="3">
    <source>
        <dbReference type="EMBL" id="KAK3882312.1"/>
    </source>
</evidence>
<dbReference type="InterPro" id="IPR002492">
    <property type="entry name" value="Transposase_Tc1-like"/>
</dbReference>